<evidence type="ECO:0000313" key="8">
    <source>
        <dbReference type="Proteomes" id="UP000182321"/>
    </source>
</evidence>
<dbReference type="InterPro" id="IPR004481">
    <property type="entry name" value="K/Na/Ca-exchanger"/>
</dbReference>
<dbReference type="Gene3D" id="1.20.1420.30">
    <property type="entry name" value="NCX, central ion-binding region"/>
    <property type="match status" value="2"/>
</dbReference>
<keyword evidence="8" id="KW-1185">Reference proteome</keyword>
<dbReference type="NCBIfam" id="TIGR00367">
    <property type="entry name" value="calcium/sodium antiporter"/>
    <property type="match status" value="1"/>
</dbReference>
<feature type="transmembrane region" description="Helical" evidence="5">
    <location>
        <begin position="338"/>
        <end position="354"/>
    </location>
</feature>
<feature type="domain" description="Sodium/calcium exchanger membrane region" evidence="6">
    <location>
        <begin position="34"/>
        <end position="191"/>
    </location>
</feature>
<evidence type="ECO:0000313" key="7">
    <source>
        <dbReference type="EMBL" id="SEK46786.1"/>
    </source>
</evidence>
<dbReference type="Pfam" id="PF01699">
    <property type="entry name" value="Na_Ca_ex"/>
    <property type="match status" value="2"/>
</dbReference>
<feature type="transmembrane region" description="Helical" evidence="5">
    <location>
        <begin position="275"/>
        <end position="300"/>
    </location>
</feature>
<accession>A0A1H7H8R7</accession>
<evidence type="ECO:0000256" key="2">
    <source>
        <dbReference type="ARBA" id="ARBA00022692"/>
    </source>
</evidence>
<protein>
    <submittedName>
        <fullName evidence="7">Cation:H+ antiporter</fullName>
    </submittedName>
</protein>
<sequence length="356" mass="37555">MNLSGIVYVKPEDVFQIYIDFKFAFYNATMIITILILLVGFALLVLGANKFIDGSAALAKNFKVSGLIIGLTIVACGTSAPELAVSVTAAAEKSSEIALSNIIGSNMFNMLGILGICAVMSPLVVEKGIIKRDFTVAAVSKLAVFVAIGGFSIISNFKSTGPVVTENVATISGLGGAGLLLSYILYVAWIFMKEKNSGLEDMSSVRSYSNSQCAVFIIAGLIMIIIGGKLVVYSAKTLALQAGMSETLVGLTIVAIGTSLPELVTSIVATRKGQLGIALGNVLGSNIFNLLFILGVSAIISPVAVNVASVYDILILLVITIISWGYAFTERKITRKEGLIMIFMYVMTVGYAAVRI</sequence>
<feature type="transmembrane region" description="Helical" evidence="5">
    <location>
        <begin position="107"/>
        <end position="125"/>
    </location>
</feature>
<dbReference type="PANTHER" id="PTHR10846">
    <property type="entry name" value="SODIUM/POTASSIUM/CALCIUM EXCHANGER"/>
    <property type="match status" value="1"/>
</dbReference>
<dbReference type="RefSeq" id="WP_242941780.1">
    <property type="nucleotide sequence ID" value="NZ_FNZX01000005.1"/>
</dbReference>
<evidence type="ECO:0000256" key="3">
    <source>
        <dbReference type="ARBA" id="ARBA00022989"/>
    </source>
</evidence>
<gene>
    <name evidence="7" type="ORF">SAMN02910377_00970</name>
</gene>
<feature type="transmembrane region" description="Helical" evidence="5">
    <location>
        <begin position="213"/>
        <end position="235"/>
    </location>
</feature>
<dbReference type="AlphaFoldDB" id="A0A1H7H8R7"/>
<reference evidence="8" key="1">
    <citation type="submission" date="2016-10" db="EMBL/GenBank/DDBJ databases">
        <authorList>
            <person name="Varghese N."/>
        </authorList>
    </citation>
    <scope>NUCLEOTIDE SEQUENCE [LARGE SCALE GENOMIC DNA]</scope>
    <source>
        <strain evidence="8">ACV-9</strain>
    </source>
</reference>
<dbReference type="InterPro" id="IPR004837">
    <property type="entry name" value="NaCa_Exmemb"/>
</dbReference>
<dbReference type="GO" id="GO:0005262">
    <property type="term" value="F:calcium channel activity"/>
    <property type="evidence" value="ECO:0007669"/>
    <property type="project" value="TreeGrafter"/>
</dbReference>
<dbReference type="Proteomes" id="UP000182321">
    <property type="component" value="Unassembled WGS sequence"/>
</dbReference>
<feature type="transmembrane region" description="Helical" evidence="5">
    <location>
        <begin position="23"/>
        <end position="46"/>
    </location>
</feature>
<name>A0A1H7H8R7_9FIRM</name>
<proteinExistence type="predicted"/>
<keyword evidence="4 5" id="KW-0472">Membrane</keyword>
<comment type="subcellular location">
    <subcellularLocation>
        <location evidence="1">Membrane</location>
        <topology evidence="1">Multi-pass membrane protein</topology>
    </subcellularLocation>
</comment>
<feature type="transmembrane region" description="Helical" evidence="5">
    <location>
        <begin position="169"/>
        <end position="192"/>
    </location>
</feature>
<dbReference type="GO" id="GO:0006874">
    <property type="term" value="P:intracellular calcium ion homeostasis"/>
    <property type="evidence" value="ECO:0007669"/>
    <property type="project" value="TreeGrafter"/>
</dbReference>
<dbReference type="GO" id="GO:0008273">
    <property type="term" value="F:calcium, potassium:sodium antiporter activity"/>
    <property type="evidence" value="ECO:0007669"/>
    <property type="project" value="TreeGrafter"/>
</dbReference>
<feature type="transmembrane region" description="Helical" evidence="5">
    <location>
        <begin position="137"/>
        <end position="157"/>
    </location>
</feature>
<dbReference type="EMBL" id="FNZX01000005">
    <property type="protein sequence ID" value="SEK46786.1"/>
    <property type="molecule type" value="Genomic_DNA"/>
</dbReference>
<evidence type="ECO:0000256" key="5">
    <source>
        <dbReference type="SAM" id="Phobius"/>
    </source>
</evidence>
<feature type="transmembrane region" description="Helical" evidence="5">
    <location>
        <begin position="247"/>
        <end position="268"/>
    </location>
</feature>
<feature type="domain" description="Sodium/calcium exchanger membrane region" evidence="6">
    <location>
        <begin position="215"/>
        <end position="351"/>
    </location>
</feature>
<keyword evidence="2 5" id="KW-0812">Transmembrane</keyword>
<organism evidence="7 8">
    <name type="scientific">Pseudobutyrivibrio ruminis</name>
    <dbReference type="NCBI Taxonomy" id="46206"/>
    <lineage>
        <taxon>Bacteria</taxon>
        <taxon>Bacillati</taxon>
        <taxon>Bacillota</taxon>
        <taxon>Clostridia</taxon>
        <taxon>Lachnospirales</taxon>
        <taxon>Lachnospiraceae</taxon>
        <taxon>Pseudobutyrivibrio</taxon>
    </lineage>
</organism>
<feature type="transmembrane region" description="Helical" evidence="5">
    <location>
        <begin position="67"/>
        <end position="87"/>
    </location>
</feature>
<keyword evidence="3 5" id="KW-1133">Transmembrane helix</keyword>
<evidence type="ECO:0000256" key="4">
    <source>
        <dbReference type="ARBA" id="ARBA00023136"/>
    </source>
</evidence>
<evidence type="ECO:0000259" key="6">
    <source>
        <dbReference type="Pfam" id="PF01699"/>
    </source>
</evidence>
<dbReference type="InterPro" id="IPR044880">
    <property type="entry name" value="NCX_ion-bd_dom_sf"/>
</dbReference>
<feature type="transmembrane region" description="Helical" evidence="5">
    <location>
        <begin position="306"/>
        <end position="326"/>
    </location>
</feature>
<dbReference type="PANTHER" id="PTHR10846:SF8">
    <property type="entry name" value="INNER MEMBRANE PROTEIN YRBG"/>
    <property type="match status" value="1"/>
</dbReference>
<dbReference type="GO" id="GO:0005886">
    <property type="term" value="C:plasma membrane"/>
    <property type="evidence" value="ECO:0007669"/>
    <property type="project" value="TreeGrafter"/>
</dbReference>
<evidence type="ECO:0000256" key="1">
    <source>
        <dbReference type="ARBA" id="ARBA00004141"/>
    </source>
</evidence>